<dbReference type="RefSeq" id="WP_146318777.1">
    <property type="nucleotide sequence ID" value="NZ_VCQV01000027.1"/>
</dbReference>
<dbReference type="OrthoDB" id="3830401at2"/>
<dbReference type="EMBL" id="VCQV01000027">
    <property type="protein sequence ID" value="TWP34482.1"/>
    <property type="molecule type" value="Genomic_DNA"/>
</dbReference>
<keyword evidence="2" id="KW-1185">Reference proteome</keyword>
<dbReference type="Proteomes" id="UP000320244">
    <property type="component" value="Unassembled WGS sequence"/>
</dbReference>
<gene>
    <name evidence="1" type="ORF">FGL98_17360</name>
</gene>
<evidence type="ECO:0000313" key="2">
    <source>
        <dbReference type="Proteomes" id="UP000320244"/>
    </source>
</evidence>
<dbReference type="AlphaFoldDB" id="A0A563DX13"/>
<sequence>MDKPQTTYHGVPVSQVVENWRENAYRWPHMETRIIEMCDAAMDAIDPRNGLVHSHVLPYWTGQRAQLHKPVRKEEKWAVRSVQFRAG</sequence>
<reference evidence="1 2" key="2">
    <citation type="submission" date="2019-08" db="EMBL/GenBank/DDBJ databases">
        <title>Jejuicoccus antrihumi gen. nov., sp. nov., a new member of the family Dermacoccaceae isolated from a cave.</title>
        <authorList>
            <person name="Schumann P."/>
            <person name="Kim I.S."/>
        </authorList>
    </citation>
    <scope>NUCLEOTIDE SEQUENCE [LARGE SCALE GENOMIC DNA]</scope>
    <source>
        <strain evidence="1 2">C5-26</strain>
    </source>
</reference>
<name>A0A563DX13_9MICO</name>
<accession>A0A563DX13</accession>
<evidence type="ECO:0000313" key="1">
    <source>
        <dbReference type="EMBL" id="TWP34482.1"/>
    </source>
</evidence>
<organism evidence="1 2">
    <name type="scientific">Leekyejoonella antrihumi</name>
    <dbReference type="NCBI Taxonomy" id="1660198"/>
    <lineage>
        <taxon>Bacteria</taxon>
        <taxon>Bacillati</taxon>
        <taxon>Actinomycetota</taxon>
        <taxon>Actinomycetes</taxon>
        <taxon>Micrococcales</taxon>
        <taxon>Dermacoccaceae</taxon>
        <taxon>Leekyejoonella</taxon>
    </lineage>
</organism>
<proteinExistence type="predicted"/>
<reference evidence="1 2" key="1">
    <citation type="submission" date="2019-05" db="EMBL/GenBank/DDBJ databases">
        <authorList>
            <person name="Lee S.D."/>
        </authorList>
    </citation>
    <scope>NUCLEOTIDE SEQUENCE [LARGE SCALE GENOMIC DNA]</scope>
    <source>
        <strain evidence="1 2">C5-26</strain>
    </source>
</reference>
<protein>
    <submittedName>
        <fullName evidence="1">Uncharacterized protein</fullName>
    </submittedName>
</protein>
<comment type="caution">
    <text evidence="1">The sequence shown here is derived from an EMBL/GenBank/DDBJ whole genome shotgun (WGS) entry which is preliminary data.</text>
</comment>